<dbReference type="AlphaFoldDB" id="L8GK88"/>
<evidence type="ECO:0000313" key="2">
    <source>
        <dbReference type="Proteomes" id="UP000011083"/>
    </source>
</evidence>
<reference evidence="1 2" key="1">
    <citation type="journal article" date="2013" name="Genome Biol.">
        <title>Genome of Acanthamoeba castellanii highlights extensive lateral gene transfer and early evolution of tyrosine kinase signaling.</title>
        <authorList>
            <person name="Clarke M."/>
            <person name="Lohan A.J."/>
            <person name="Liu B."/>
            <person name="Lagkouvardos I."/>
            <person name="Roy S."/>
            <person name="Zafar N."/>
            <person name="Bertelli C."/>
            <person name="Schilde C."/>
            <person name="Kianianmomeni A."/>
            <person name="Burglin T.R."/>
            <person name="Frech C."/>
            <person name="Turcotte B."/>
            <person name="Kopec K.O."/>
            <person name="Synnott J.M."/>
            <person name="Choo C."/>
            <person name="Paponov I."/>
            <person name="Finkler A."/>
            <person name="Soon Heng Tan C."/>
            <person name="Hutchins A.P."/>
            <person name="Weinmeier T."/>
            <person name="Rattei T."/>
            <person name="Chu J.S."/>
            <person name="Gimenez G."/>
            <person name="Irimia M."/>
            <person name="Rigden D.J."/>
            <person name="Fitzpatrick D.A."/>
            <person name="Lorenzo-Morales J."/>
            <person name="Bateman A."/>
            <person name="Chiu C.H."/>
            <person name="Tang P."/>
            <person name="Hegemann P."/>
            <person name="Fromm H."/>
            <person name="Raoult D."/>
            <person name="Greub G."/>
            <person name="Miranda-Saavedra D."/>
            <person name="Chen N."/>
            <person name="Nash P."/>
            <person name="Ginger M.L."/>
            <person name="Horn M."/>
            <person name="Schaap P."/>
            <person name="Caler L."/>
            <person name="Loftus B."/>
        </authorList>
    </citation>
    <scope>NUCLEOTIDE SEQUENCE [LARGE SCALE GENOMIC DNA]</scope>
    <source>
        <strain evidence="1 2">Neff</strain>
    </source>
</reference>
<dbReference type="Proteomes" id="UP000011083">
    <property type="component" value="Unassembled WGS sequence"/>
</dbReference>
<name>L8GK88_ACACF</name>
<protein>
    <submittedName>
        <fullName evidence="1">Uncharacterized protein</fullName>
    </submittedName>
</protein>
<dbReference type="EMBL" id="KB008095">
    <property type="protein sequence ID" value="ELR13254.1"/>
    <property type="molecule type" value="Genomic_DNA"/>
</dbReference>
<dbReference type="KEGG" id="acan:ACA1_147530"/>
<evidence type="ECO:0000313" key="1">
    <source>
        <dbReference type="EMBL" id="ELR13254.1"/>
    </source>
</evidence>
<accession>L8GK88</accession>
<organism evidence="1 2">
    <name type="scientific">Acanthamoeba castellanii (strain ATCC 30010 / Neff)</name>
    <dbReference type="NCBI Taxonomy" id="1257118"/>
    <lineage>
        <taxon>Eukaryota</taxon>
        <taxon>Amoebozoa</taxon>
        <taxon>Discosea</taxon>
        <taxon>Longamoebia</taxon>
        <taxon>Centramoebida</taxon>
        <taxon>Acanthamoebidae</taxon>
        <taxon>Acanthamoeba</taxon>
    </lineage>
</organism>
<gene>
    <name evidence="1" type="ORF">ACA1_147530</name>
</gene>
<dbReference type="GeneID" id="14913805"/>
<proteinExistence type="predicted"/>
<dbReference type="RefSeq" id="XP_004335267.1">
    <property type="nucleotide sequence ID" value="XM_004335219.1"/>
</dbReference>
<dbReference type="VEuPathDB" id="AmoebaDB:ACA1_147530"/>
<sequence length="441" mass="49365">MSDERVRAWARMDAWTAFVDGHPPLAALARLADDKHIFVQPLVELCRLKLEEMALCGDLDLAQLQRVAPYLELLPAALVRRFVHSLLVKSLTGLFPLSLLGRQQVVGEHQLHLVFPYAVLRHCPLVCRVDHWPDGFIQFAIPESTDGYFCSACLTIACGDCLSECQVCQALVCKNCGTFTHGNVPKLTEREWEKAGKPVPLEFRSADMWTCIGPCEPQRTFSWALQAQEEYEHKIWAHASEFAACLHCYRSLADSYGSTMLREEMNRLEAQMFSECQECCELACTTGRCATSCEECHKVTCHNCSDEITPCQRCTKEAVCEHCLFSLDFNREDEALVCWSCYKETLDCKKRVAAMVAWLDPESLPPAVRDRLAAGIAQHGGRVVCRPPLATADASQQGPPVTHVISAAEPWPRSERPTPVLRPETVLAWLACLATTAQHRC</sequence>
<keyword evidence="2" id="KW-1185">Reference proteome</keyword>